<dbReference type="STRING" id="683260.SAMN05421874_104116"/>
<evidence type="ECO:0000256" key="4">
    <source>
        <dbReference type="PROSITE-ProRule" id="PRU00335"/>
    </source>
</evidence>
<keyword evidence="2 4" id="KW-0238">DNA-binding</keyword>
<dbReference type="Gene3D" id="1.10.357.10">
    <property type="entry name" value="Tetracycline Repressor, domain 2"/>
    <property type="match status" value="1"/>
</dbReference>
<dbReference type="GO" id="GO:0003700">
    <property type="term" value="F:DNA-binding transcription factor activity"/>
    <property type="evidence" value="ECO:0007669"/>
    <property type="project" value="TreeGrafter"/>
</dbReference>
<dbReference type="PROSITE" id="PS50977">
    <property type="entry name" value="HTH_TETR_2"/>
    <property type="match status" value="1"/>
</dbReference>
<dbReference type="InterPro" id="IPR009057">
    <property type="entry name" value="Homeodomain-like_sf"/>
</dbReference>
<evidence type="ECO:0000259" key="5">
    <source>
        <dbReference type="PROSITE" id="PS50977"/>
    </source>
</evidence>
<accession>A0A1G8XRT4</accession>
<dbReference type="InterPro" id="IPR001647">
    <property type="entry name" value="HTH_TetR"/>
</dbReference>
<feature type="domain" description="HTH tetR-type" evidence="5">
    <location>
        <begin position="13"/>
        <end position="74"/>
    </location>
</feature>
<dbReference type="InterPro" id="IPR025996">
    <property type="entry name" value="MT1864/Rv1816-like_C"/>
</dbReference>
<feature type="DNA-binding region" description="H-T-H motif" evidence="4">
    <location>
        <begin position="37"/>
        <end position="56"/>
    </location>
</feature>
<keyword evidence="3" id="KW-0804">Transcription</keyword>
<protein>
    <submittedName>
        <fullName evidence="6">DNA-binding transcriptional regulator, AcrR family</fullName>
    </submittedName>
</protein>
<evidence type="ECO:0000313" key="6">
    <source>
        <dbReference type="EMBL" id="SDJ93392.1"/>
    </source>
</evidence>
<dbReference type="RefSeq" id="WP_090761786.1">
    <property type="nucleotide sequence ID" value="NZ_FNFB01000004.1"/>
</dbReference>
<dbReference type="Pfam" id="PF00440">
    <property type="entry name" value="TetR_N"/>
    <property type="match status" value="1"/>
</dbReference>
<reference evidence="6 7" key="1">
    <citation type="submission" date="2016-10" db="EMBL/GenBank/DDBJ databases">
        <authorList>
            <person name="de Groot N.N."/>
        </authorList>
    </citation>
    <scope>NUCLEOTIDE SEQUENCE [LARGE SCALE GENOMIC DNA]</scope>
    <source>
        <strain evidence="6 7">CGMCC 4.5681</strain>
    </source>
</reference>
<dbReference type="PANTHER" id="PTHR30055">
    <property type="entry name" value="HTH-TYPE TRANSCRIPTIONAL REGULATOR RUTR"/>
    <property type="match status" value="1"/>
</dbReference>
<sequence length="212" mass="22300">MTATHRRRRGTGHELREVVVRVAADLLAQLGDADALTMRAVAAAAGVTAPSVYRHFPDKEALLRVVIAERFAEFTEQLESAAVSAAGDPVARLEAIARAYVRSGLEQPGHYRVLFSAMNAGPAGLGLEPGAAHPGAASYKVLVDAVSACLSPARRGAAFVLATELWASLHGAIDLRITKPDMPWPEPDALIETALTAVRAASPSRPLPAESP</sequence>
<keyword evidence="7" id="KW-1185">Reference proteome</keyword>
<dbReference type="GO" id="GO:0000976">
    <property type="term" value="F:transcription cis-regulatory region binding"/>
    <property type="evidence" value="ECO:0007669"/>
    <property type="project" value="TreeGrafter"/>
</dbReference>
<dbReference type="OrthoDB" id="8222629at2"/>
<dbReference type="AlphaFoldDB" id="A0A1G8XRT4"/>
<organism evidence="6 7">
    <name type="scientific">Nonomuraea maritima</name>
    <dbReference type="NCBI Taxonomy" id="683260"/>
    <lineage>
        <taxon>Bacteria</taxon>
        <taxon>Bacillati</taxon>
        <taxon>Actinomycetota</taxon>
        <taxon>Actinomycetes</taxon>
        <taxon>Streptosporangiales</taxon>
        <taxon>Streptosporangiaceae</taxon>
        <taxon>Nonomuraea</taxon>
    </lineage>
</organism>
<dbReference type="PANTHER" id="PTHR30055:SF234">
    <property type="entry name" value="HTH-TYPE TRANSCRIPTIONAL REGULATOR BETI"/>
    <property type="match status" value="1"/>
</dbReference>
<dbReference type="InterPro" id="IPR036271">
    <property type="entry name" value="Tet_transcr_reg_TetR-rel_C_sf"/>
</dbReference>
<dbReference type="SUPFAM" id="SSF48498">
    <property type="entry name" value="Tetracyclin repressor-like, C-terminal domain"/>
    <property type="match status" value="1"/>
</dbReference>
<evidence type="ECO:0000313" key="7">
    <source>
        <dbReference type="Proteomes" id="UP000198683"/>
    </source>
</evidence>
<evidence type="ECO:0000256" key="2">
    <source>
        <dbReference type="ARBA" id="ARBA00023125"/>
    </source>
</evidence>
<name>A0A1G8XRT4_9ACTN</name>
<dbReference type="EMBL" id="FNFB01000004">
    <property type="protein sequence ID" value="SDJ93392.1"/>
    <property type="molecule type" value="Genomic_DNA"/>
</dbReference>
<gene>
    <name evidence="6" type="ORF">SAMN05421874_104116</name>
</gene>
<dbReference type="SUPFAM" id="SSF46689">
    <property type="entry name" value="Homeodomain-like"/>
    <property type="match status" value="1"/>
</dbReference>
<dbReference type="Proteomes" id="UP000198683">
    <property type="component" value="Unassembled WGS sequence"/>
</dbReference>
<proteinExistence type="predicted"/>
<evidence type="ECO:0000256" key="3">
    <source>
        <dbReference type="ARBA" id="ARBA00023163"/>
    </source>
</evidence>
<dbReference type="InterPro" id="IPR050109">
    <property type="entry name" value="HTH-type_TetR-like_transc_reg"/>
</dbReference>
<keyword evidence="1" id="KW-0805">Transcription regulation</keyword>
<evidence type="ECO:0000256" key="1">
    <source>
        <dbReference type="ARBA" id="ARBA00023015"/>
    </source>
</evidence>
<dbReference type="Pfam" id="PF13305">
    <property type="entry name" value="TetR_C_33"/>
    <property type="match status" value="1"/>
</dbReference>